<keyword evidence="1" id="KW-0472">Membrane</keyword>
<dbReference type="RefSeq" id="WP_205016953.1">
    <property type="nucleotide sequence ID" value="NZ_JAFBEI010000015.1"/>
</dbReference>
<comment type="caution">
    <text evidence="2">The sequence shown here is derived from an EMBL/GenBank/DDBJ whole genome shotgun (WGS) entry which is preliminary data.</text>
</comment>
<reference evidence="2 3" key="1">
    <citation type="submission" date="2021-01" db="EMBL/GenBank/DDBJ databases">
        <title>Genomic Encyclopedia of Type Strains, Phase IV (KMG-IV): sequencing the most valuable type-strain genomes for metagenomic binning, comparative biology and taxonomic classification.</title>
        <authorList>
            <person name="Goeker M."/>
        </authorList>
    </citation>
    <scope>NUCLEOTIDE SEQUENCE [LARGE SCALE GENOMIC DNA]</scope>
    <source>
        <strain evidence="2 3">DSM 27513</strain>
    </source>
</reference>
<feature type="transmembrane region" description="Helical" evidence="1">
    <location>
        <begin position="7"/>
        <end position="28"/>
    </location>
</feature>
<evidence type="ECO:0000313" key="2">
    <source>
        <dbReference type="EMBL" id="MBM7636058.1"/>
    </source>
</evidence>
<organism evidence="2 3">
    <name type="scientific">Streptococcus saliviloxodontae</name>
    <dbReference type="NCBI Taxonomy" id="1349416"/>
    <lineage>
        <taxon>Bacteria</taxon>
        <taxon>Bacillati</taxon>
        <taxon>Bacillota</taxon>
        <taxon>Bacilli</taxon>
        <taxon>Lactobacillales</taxon>
        <taxon>Streptococcaceae</taxon>
        <taxon>Streptococcus</taxon>
    </lineage>
</organism>
<gene>
    <name evidence="2" type="ORF">JOC31_000877</name>
</gene>
<feature type="transmembrane region" description="Helical" evidence="1">
    <location>
        <begin position="333"/>
        <end position="355"/>
    </location>
</feature>
<dbReference type="EMBL" id="JAFBEI010000015">
    <property type="protein sequence ID" value="MBM7636058.1"/>
    <property type="molecule type" value="Genomic_DNA"/>
</dbReference>
<dbReference type="Proteomes" id="UP000809081">
    <property type="component" value="Unassembled WGS sequence"/>
</dbReference>
<feature type="transmembrane region" description="Helical" evidence="1">
    <location>
        <begin position="125"/>
        <end position="148"/>
    </location>
</feature>
<keyword evidence="1" id="KW-0812">Transmembrane</keyword>
<feature type="transmembrane region" description="Helical" evidence="1">
    <location>
        <begin position="103"/>
        <end position="119"/>
    </location>
</feature>
<keyword evidence="1" id="KW-1133">Transmembrane helix</keyword>
<accession>A0ABS2PMN0</accession>
<evidence type="ECO:0000256" key="1">
    <source>
        <dbReference type="SAM" id="Phobius"/>
    </source>
</evidence>
<evidence type="ECO:0008006" key="4">
    <source>
        <dbReference type="Google" id="ProtNLM"/>
    </source>
</evidence>
<feature type="transmembrane region" description="Helical" evidence="1">
    <location>
        <begin position="361"/>
        <end position="379"/>
    </location>
</feature>
<feature type="transmembrane region" description="Helical" evidence="1">
    <location>
        <begin position="257"/>
        <end position="278"/>
    </location>
</feature>
<feature type="transmembrane region" description="Helical" evidence="1">
    <location>
        <begin position="391"/>
        <end position="410"/>
    </location>
</feature>
<proteinExistence type="predicted"/>
<keyword evidence="3" id="KW-1185">Reference proteome</keyword>
<feature type="transmembrane region" description="Helical" evidence="1">
    <location>
        <begin position="70"/>
        <end position="91"/>
    </location>
</feature>
<name>A0ABS2PMN0_9STRE</name>
<feature type="transmembrane region" description="Helical" evidence="1">
    <location>
        <begin position="201"/>
        <end position="219"/>
    </location>
</feature>
<evidence type="ECO:0000313" key="3">
    <source>
        <dbReference type="Proteomes" id="UP000809081"/>
    </source>
</evidence>
<feature type="transmembrane region" description="Helical" evidence="1">
    <location>
        <begin position="160"/>
        <end position="181"/>
    </location>
</feature>
<protein>
    <recommendedName>
        <fullName evidence="4">Serotype determinant, transmembrane protein</fullName>
    </recommendedName>
</protein>
<sequence>MINFKKIALNAYYLAASLIFLIESTTYIKRNGDQIWFAERAMHTHYNYFGFAIDRYMTWSSRLLIESATMYFSIHTILFQIVLFLGTFAFLKMAQQFFFKGKLCLEILLPILYLATFFPDTYTSAGLIATVTNYLFPTFTFMTAWYMTSKQNHKWFLASIPFWIFTCMQEQFAIITFVLFFMLLAKEVVQAKGFTKVSWNYFHLSAFGFGLLGILSALLSPGSDIRSKEEITSWYRHFADLTLVEKIYQGFVETNRVLFMNLTFSIVFLLLAALVWLAFLKKDWLSTAMSLAISALLVLTRLKSIDWLSGIIKSITVKDIYQGLVYNLAKQDWLTPTLFFLVILLALGIIIFRIFDSKSSYFVFAMVAAGYASRMLISFSPTIYVSEERTYTPLIFTLFFVLLIAVAEIYSELINLFKEPKESL</sequence>